<keyword evidence="3" id="KW-1185">Reference proteome</keyword>
<dbReference type="GO" id="GO:0005739">
    <property type="term" value="C:mitochondrion"/>
    <property type="evidence" value="ECO:0007669"/>
    <property type="project" value="TreeGrafter"/>
</dbReference>
<dbReference type="InterPro" id="IPR045866">
    <property type="entry name" value="FAM210A/B-like"/>
</dbReference>
<dbReference type="PANTHER" id="PTHR21377">
    <property type="entry name" value="PROTEIN FAM210B, MITOCHONDRIAL"/>
    <property type="match status" value="1"/>
</dbReference>
<protein>
    <recommendedName>
        <fullName evidence="1">DUF1279 domain-containing protein</fullName>
    </recommendedName>
</protein>
<dbReference type="Proteomes" id="UP000324585">
    <property type="component" value="Unassembled WGS sequence"/>
</dbReference>
<sequence length="171" mass="18012">MVAAAAATAMGRAKSGVRKALGLATAGLATHAAVSAACTAAFYGMLKQHVDVVSLLSRHGINVCTENNMYSSSAGSGTQEWELSEDTYRSALESITMTTSDSAWAEKAEDDEPPLPDGLVRPSMGVYGNGSMVAIAYMCSRAVFAFRVPVTLALTPVVHRLWRIGISRARA</sequence>
<evidence type="ECO:0000313" key="3">
    <source>
        <dbReference type="Proteomes" id="UP000324585"/>
    </source>
</evidence>
<name>A0A5J4Z0V4_PORPP</name>
<dbReference type="EMBL" id="VRMN01000002">
    <property type="protein sequence ID" value="KAA8496958.1"/>
    <property type="molecule type" value="Genomic_DNA"/>
</dbReference>
<comment type="caution">
    <text evidence="2">The sequence shown here is derived from an EMBL/GenBank/DDBJ whole genome shotgun (WGS) entry which is preliminary data.</text>
</comment>
<reference evidence="3" key="1">
    <citation type="journal article" date="2019" name="Nat. Commun.">
        <title>Expansion of phycobilisome linker gene families in mesophilic red algae.</title>
        <authorList>
            <person name="Lee J."/>
            <person name="Kim D."/>
            <person name="Bhattacharya D."/>
            <person name="Yoon H.S."/>
        </authorList>
    </citation>
    <scope>NUCLEOTIDE SEQUENCE [LARGE SCALE GENOMIC DNA]</scope>
    <source>
        <strain evidence="3">CCMP 1328</strain>
    </source>
</reference>
<dbReference type="Pfam" id="PF06916">
    <property type="entry name" value="FAM210A-B_dom"/>
    <property type="match status" value="1"/>
</dbReference>
<dbReference type="InterPro" id="IPR009688">
    <property type="entry name" value="FAM210A/B-like_dom"/>
</dbReference>
<gene>
    <name evidence="2" type="ORF">FVE85_0687</name>
</gene>
<accession>A0A5J4Z0V4</accession>
<dbReference type="OrthoDB" id="426386at2759"/>
<organism evidence="2 3">
    <name type="scientific">Porphyridium purpureum</name>
    <name type="common">Red alga</name>
    <name type="synonym">Porphyridium cruentum</name>
    <dbReference type="NCBI Taxonomy" id="35688"/>
    <lineage>
        <taxon>Eukaryota</taxon>
        <taxon>Rhodophyta</taxon>
        <taxon>Bangiophyceae</taxon>
        <taxon>Porphyridiales</taxon>
        <taxon>Porphyridiaceae</taxon>
        <taxon>Porphyridium</taxon>
    </lineage>
</organism>
<dbReference type="AlphaFoldDB" id="A0A5J4Z0V4"/>
<evidence type="ECO:0000313" key="2">
    <source>
        <dbReference type="EMBL" id="KAA8496958.1"/>
    </source>
</evidence>
<feature type="domain" description="DUF1279" evidence="1">
    <location>
        <begin position="26"/>
        <end position="157"/>
    </location>
</feature>
<proteinExistence type="predicted"/>
<dbReference type="PANTHER" id="PTHR21377:SF0">
    <property type="entry name" value="PROTEIN FAM210B, MITOCHONDRIAL"/>
    <property type="match status" value="1"/>
</dbReference>
<evidence type="ECO:0000259" key="1">
    <source>
        <dbReference type="Pfam" id="PF06916"/>
    </source>
</evidence>